<keyword evidence="3" id="KW-0813">Transport</keyword>
<dbReference type="InterPro" id="IPR027417">
    <property type="entry name" value="P-loop_NTPase"/>
</dbReference>
<dbReference type="EMBL" id="PGEZ01000001">
    <property type="protein sequence ID" value="PJJ57091.1"/>
    <property type="molecule type" value="Genomic_DNA"/>
</dbReference>
<dbReference type="RefSeq" id="WP_100414564.1">
    <property type="nucleotide sequence ID" value="NZ_PGEZ01000001.1"/>
</dbReference>
<dbReference type="AlphaFoldDB" id="A0A2M9BGM2"/>
<keyword evidence="10" id="KW-1185">Reference proteome</keyword>
<comment type="similarity">
    <text evidence="2">Belongs to the ABC transporter superfamily.</text>
</comment>
<dbReference type="PANTHER" id="PTHR43297">
    <property type="entry name" value="OLIGOPEPTIDE TRANSPORT ATP-BINDING PROTEIN APPD"/>
    <property type="match status" value="1"/>
</dbReference>
<evidence type="ECO:0000256" key="5">
    <source>
        <dbReference type="ARBA" id="ARBA00022741"/>
    </source>
</evidence>
<keyword evidence="4" id="KW-1003">Cell membrane</keyword>
<dbReference type="GO" id="GO:0005886">
    <property type="term" value="C:plasma membrane"/>
    <property type="evidence" value="ECO:0007669"/>
    <property type="project" value="UniProtKB-SubCell"/>
</dbReference>
<dbReference type="InterPro" id="IPR050388">
    <property type="entry name" value="ABC_Ni/Peptide_Import"/>
</dbReference>
<dbReference type="Gene3D" id="3.40.50.300">
    <property type="entry name" value="P-loop containing nucleotide triphosphate hydrolases"/>
    <property type="match status" value="1"/>
</dbReference>
<keyword evidence="7" id="KW-0472">Membrane</keyword>
<dbReference type="Pfam" id="PF08352">
    <property type="entry name" value="oligo_HPY"/>
    <property type="match status" value="1"/>
</dbReference>
<evidence type="ECO:0000256" key="6">
    <source>
        <dbReference type="ARBA" id="ARBA00022840"/>
    </source>
</evidence>
<dbReference type="GO" id="GO:0016887">
    <property type="term" value="F:ATP hydrolysis activity"/>
    <property type="evidence" value="ECO:0007669"/>
    <property type="project" value="InterPro"/>
</dbReference>
<evidence type="ECO:0000256" key="2">
    <source>
        <dbReference type="ARBA" id="ARBA00005417"/>
    </source>
</evidence>
<gene>
    <name evidence="9" type="ORF">CLV56_1312</name>
</gene>
<reference evidence="9 10" key="1">
    <citation type="submission" date="2017-11" db="EMBL/GenBank/DDBJ databases">
        <title>Genomic Encyclopedia of Archaeal and Bacterial Type Strains, Phase II (KMG-II): From Individual Species to Whole Genera.</title>
        <authorList>
            <person name="Goeker M."/>
        </authorList>
    </citation>
    <scope>NUCLEOTIDE SEQUENCE [LARGE SCALE GENOMIC DNA]</scope>
    <source>
        <strain evidence="9 10">DSM 27763</strain>
    </source>
</reference>
<keyword evidence="6 9" id="KW-0067">ATP-binding</keyword>
<evidence type="ECO:0000256" key="4">
    <source>
        <dbReference type="ARBA" id="ARBA00022475"/>
    </source>
</evidence>
<comment type="caution">
    <text evidence="9">The sequence shown here is derived from an EMBL/GenBank/DDBJ whole genome shotgun (WGS) entry which is preliminary data.</text>
</comment>
<name>A0A2M9BGM2_9ACTN</name>
<dbReference type="NCBIfam" id="TIGR01727">
    <property type="entry name" value="oligo_HPY"/>
    <property type="match status" value="1"/>
</dbReference>
<dbReference type="InterPro" id="IPR003439">
    <property type="entry name" value="ABC_transporter-like_ATP-bd"/>
</dbReference>
<dbReference type="Proteomes" id="UP000230842">
    <property type="component" value="Unassembled WGS sequence"/>
</dbReference>
<feature type="domain" description="ABC transporter" evidence="8">
    <location>
        <begin position="11"/>
        <end position="260"/>
    </location>
</feature>
<accession>A0A2M9BGM2</accession>
<evidence type="ECO:0000313" key="9">
    <source>
        <dbReference type="EMBL" id="PJJ57091.1"/>
    </source>
</evidence>
<evidence type="ECO:0000256" key="3">
    <source>
        <dbReference type="ARBA" id="ARBA00022448"/>
    </source>
</evidence>
<dbReference type="PROSITE" id="PS50893">
    <property type="entry name" value="ABC_TRANSPORTER_2"/>
    <property type="match status" value="1"/>
</dbReference>
<dbReference type="InterPro" id="IPR003593">
    <property type="entry name" value="AAA+_ATPase"/>
</dbReference>
<evidence type="ECO:0000259" key="8">
    <source>
        <dbReference type="PROSITE" id="PS50893"/>
    </source>
</evidence>
<evidence type="ECO:0000256" key="7">
    <source>
        <dbReference type="ARBA" id="ARBA00023136"/>
    </source>
</evidence>
<comment type="subcellular location">
    <subcellularLocation>
        <location evidence="1">Cell membrane</location>
        <topology evidence="1">Peripheral membrane protein</topology>
    </subcellularLocation>
</comment>
<dbReference type="OrthoDB" id="5357528at2"/>
<dbReference type="GO" id="GO:0005524">
    <property type="term" value="F:ATP binding"/>
    <property type="evidence" value="ECO:0007669"/>
    <property type="project" value="UniProtKB-KW"/>
</dbReference>
<proteinExistence type="inferred from homology"/>
<keyword evidence="5" id="KW-0547">Nucleotide-binding</keyword>
<protein>
    <submittedName>
        <fullName evidence="9">Oligopeptide/dipeptide ABC transporter ATP-binding protein</fullName>
    </submittedName>
</protein>
<dbReference type="PANTHER" id="PTHR43297:SF2">
    <property type="entry name" value="DIPEPTIDE TRANSPORT ATP-BINDING PROTEIN DPPD"/>
    <property type="match status" value="1"/>
</dbReference>
<dbReference type="SUPFAM" id="SSF52540">
    <property type="entry name" value="P-loop containing nucleoside triphosphate hydrolases"/>
    <property type="match status" value="1"/>
</dbReference>
<dbReference type="InterPro" id="IPR013563">
    <property type="entry name" value="Oligopep_ABC_C"/>
</dbReference>
<evidence type="ECO:0000256" key="1">
    <source>
        <dbReference type="ARBA" id="ARBA00004202"/>
    </source>
</evidence>
<dbReference type="Pfam" id="PF00005">
    <property type="entry name" value="ABC_tran"/>
    <property type="match status" value="1"/>
</dbReference>
<dbReference type="FunFam" id="3.40.50.300:FF:000016">
    <property type="entry name" value="Oligopeptide ABC transporter ATP-binding component"/>
    <property type="match status" value="1"/>
</dbReference>
<dbReference type="GO" id="GO:0015833">
    <property type="term" value="P:peptide transport"/>
    <property type="evidence" value="ECO:0007669"/>
    <property type="project" value="InterPro"/>
</dbReference>
<evidence type="ECO:0000313" key="10">
    <source>
        <dbReference type="Proteomes" id="UP000230842"/>
    </source>
</evidence>
<dbReference type="CDD" id="cd03257">
    <property type="entry name" value="ABC_NikE_OppD_transporters"/>
    <property type="match status" value="1"/>
</dbReference>
<sequence>MSATGRTEPLLRIDDLAVDLDTADGPRPLLHGVSLEVAAGEAFGLVGESGSGKSLTARSVIRLLGPTMRTRGRVLVDGDDVTAMRPAALRRLRSREVGMIFQDPKAHINPVRTVGDFLCEAMVTNGRTPRRDAEGRATALLTEVGIGDAARRMRQHPHELSGGLLQRVMIASVLAVEPRLILADEPTTALDVTTQEEVMAILGEQQRERGLAMLFITHDLELASAVCDRIGVMYAGRVAETLPASALGSAERHPYTRGLLAARPSLDGPREGLRAIPGRPLPAYEAGDGCAFADRCAHVRPPCHESRPPLRPYGASEVACHRTEVLGEHPPLSDREEVAADA</sequence>
<organism evidence="9 10">
    <name type="scientific">Mumia flava</name>
    <dbReference type="NCBI Taxonomy" id="1348852"/>
    <lineage>
        <taxon>Bacteria</taxon>
        <taxon>Bacillati</taxon>
        <taxon>Actinomycetota</taxon>
        <taxon>Actinomycetes</taxon>
        <taxon>Propionibacteriales</taxon>
        <taxon>Nocardioidaceae</taxon>
        <taxon>Mumia</taxon>
    </lineage>
</organism>
<dbReference type="SMART" id="SM00382">
    <property type="entry name" value="AAA"/>
    <property type="match status" value="1"/>
</dbReference>